<evidence type="ECO:0000313" key="3">
    <source>
        <dbReference type="Proteomes" id="UP000537775"/>
    </source>
</evidence>
<dbReference type="PANTHER" id="PTHR34293:SF1">
    <property type="entry name" value="HTH-TYPE TRANSCRIPTIONAL REGULATOR TRMBL2"/>
    <property type="match status" value="1"/>
</dbReference>
<dbReference type="SUPFAM" id="SSF46894">
    <property type="entry name" value="C-terminal effector domain of the bipartite response regulators"/>
    <property type="match status" value="1"/>
</dbReference>
<dbReference type="GO" id="GO:0006355">
    <property type="term" value="P:regulation of DNA-templated transcription"/>
    <property type="evidence" value="ECO:0007669"/>
    <property type="project" value="InterPro"/>
</dbReference>
<keyword evidence="2" id="KW-0238">DNA-binding</keyword>
<dbReference type="AlphaFoldDB" id="A0A7X0FSV5"/>
<dbReference type="InterPro" id="IPR036388">
    <property type="entry name" value="WH-like_DNA-bd_sf"/>
</dbReference>
<dbReference type="InterPro" id="IPR016032">
    <property type="entry name" value="Sig_transdc_resp-reg_C-effctor"/>
</dbReference>
<dbReference type="InterPro" id="IPR000792">
    <property type="entry name" value="Tscrpt_reg_LuxR_C"/>
</dbReference>
<reference evidence="2 3" key="1">
    <citation type="submission" date="2020-08" db="EMBL/GenBank/DDBJ databases">
        <title>Sequencing the genomes of 1000 actinobacteria strains.</title>
        <authorList>
            <person name="Klenk H.-P."/>
        </authorList>
    </citation>
    <scope>NUCLEOTIDE SEQUENCE [LARGE SCALE GENOMIC DNA]</scope>
    <source>
        <strain evidence="2 3">DSM 12511</strain>
    </source>
</reference>
<protein>
    <submittedName>
        <fullName evidence="2">DNA-binding NarL/FixJ family response regulator/predicted DNA-binding transcriptional regulator</fullName>
    </submittedName>
</protein>
<gene>
    <name evidence="2" type="ORF">HD594_002810</name>
</gene>
<dbReference type="Gene3D" id="1.10.10.10">
    <property type="entry name" value="Winged helix-like DNA-binding domain superfamily/Winged helix DNA-binding domain"/>
    <property type="match status" value="2"/>
</dbReference>
<dbReference type="PANTHER" id="PTHR34293">
    <property type="entry name" value="HTH-TYPE TRANSCRIPTIONAL REGULATOR TRMBL2"/>
    <property type="match status" value="1"/>
</dbReference>
<comment type="caution">
    <text evidence="2">The sequence shown here is derived from an EMBL/GenBank/DDBJ whole genome shotgun (WGS) entry which is preliminary data.</text>
</comment>
<dbReference type="InterPro" id="IPR036390">
    <property type="entry name" value="WH_DNA-bd_sf"/>
</dbReference>
<sequence>MMGLDVLGLGVIEHRVYEHLVRHRATPADRLAADLGLRATDVGAAVSALTALGLVARDGVDSERLVAAPPDVGLGALILQHEDRLRQAESEMLLLERLYRDAGSGEADVVDVVRGTEAVRHRFNQLQRGARHEVLLFVKGDAVAVDRDENVEEEVAIARGIRYRYVLERARLEAPGVIEAAREAIAAGLDVRVAGELPTRMLVVDRTVAMVPLATGGEDQSSGALLLHAGGLVDLALSLFERTWASASHLVAAGDGAIDEVELDDEEREVLALLDAGLTDRAIGLRTGMSVRTVQRRVRDLMDRADVDTRLQLGVAAVRRGWL</sequence>
<accession>A0A7X0FSV5</accession>
<evidence type="ECO:0000313" key="2">
    <source>
        <dbReference type="EMBL" id="MBB6392497.1"/>
    </source>
</evidence>
<dbReference type="SUPFAM" id="SSF46785">
    <property type="entry name" value="Winged helix' DNA-binding domain"/>
    <property type="match status" value="1"/>
</dbReference>
<evidence type="ECO:0000259" key="1">
    <source>
        <dbReference type="SMART" id="SM00421"/>
    </source>
</evidence>
<dbReference type="InterPro" id="IPR051797">
    <property type="entry name" value="TrmB-like"/>
</dbReference>
<proteinExistence type="predicted"/>
<dbReference type="SMART" id="SM00421">
    <property type="entry name" value="HTH_LUXR"/>
    <property type="match status" value="1"/>
</dbReference>
<name>A0A7X0FSV5_9MICO</name>
<organism evidence="2 3">
    <name type="scientific">Microbacterium thalassium</name>
    <dbReference type="NCBI Taxonomy" id="362649"/>
    <lineage>
        <taxon>Bacteria</taxon>
        <taxon>Bacillati</taxon>
        <taxon>Actinomycetota</taxon>
        <taxon>Actinomycetes</taxon>
        <taxon>Micrococcales</taxon>
        <taxon>Microbacteriaceae</taxon>
        <taxon>Microbacterium</taxon>
    </lineage>
</organism>
<dbReference type="GO" id="GO:0003677">
    <property type="term" value="F:DNA binding"/>
    <property type="evidence" value="ECO:0007669"/>
    <property type="project" value="UniProtKB-KW"/>
</dbReference>
<feature type="domain" description="HTH luxR-type" evidence="1">
    <location>
        <begin position="260"/>
        <end position="317"/>
    </location>
</feature>
<dbReference type="RefSeq" id="WP_184751555.1">
    <property type="nucleotide sequence ID" value="NZ_BAAAJR010000001.1"/>
</dbReference>
<dbReference type="EMBL" id="JACHML010000001">
    <property type="protein sequence ID" value="MBB6392497.1"/>
    <property type="molecule type" value="Genomic_DNA"/>
</dbReference>
<dbReference type="Proteomes" id="UP000537775">
    <property type="component" value="Unassembled WGS sequence"/>
</dbReference>
<keyword evidence="3" id="KW-1185">Reference proteome</keyword>